<feature type="region of interest" description="Disordered" evidence="8">
    <location>
        <begin position="153"/>
        <end position="189"/>
    </location>
</feature>
<evidence type="ECO:0000256" key="4">
    <source>
        <dbReference type="ARBA" id="ARBA00022692"/>
    </source>
</evidence>
<gene>
    <name evidence="11" type="ORF">ACFOES_20590</name>
</gene>
<evidence type="ECO:0000256" key="6">
    <source>
        <dbReference type="ARBA" id="ARBA00023136"/>
    </source>
</evidence>
<dbReference type="RefSeq" id="WP_377835631.1">
    <property type="nucleotide sequence ID" value="NZ_JBHRSK010000026.1"/>
</dbReference>
<dbReference type="Pfam" id="PF00691">
    <property type="entry name" value="OmpA"/>
    <property type="match status" value="1"/>
</dbReference>
<feature type="domain" description="OmpA-like" evidence="10">
    <location>
        <begin position="224"/>
        <end position="341"/>
    </location>
</feature>
<keyword evidence="3" id="KW-1003">Cell membrane</keyword>
<keyword evidence="6 7" id="KW-0472">Membrane</keyword>
<keyword evidence="11" id="KW-0282">Flagellum</keyword>
<comment type="caution">
    <text evidence="11">The sequence shown here is derived from an EMBL/GenBank/DDBJ whole genome shotgun (WGS) entry which is preliminary data.</text>
</comment>
<evidence type="ECO:0000256" key="1">
    <source>
        <dbReference type="ARBA" id="ARBA00004162"/>
    </source>
</evidence>
<evidence type="ECO:0000256" key="7">
    <source>
        <dbReference type="PROSITE-ProRule" id="PRU00473"/>
    </source>
</evidence>
<dbReference type="InterPro" id="IPR025713">
    <property type="entry name" value="MotB-like_N_dom"/>
</dbReference>
<keyword evidence="11" id="KW-0966">Cell projection</keyword>
<evidence type="ECO:0000313" key="11">
    <source>
        <dbReference type="EMBL" id="MFC2970502.1"/>
    </source>
</evidence>
<proteinExistence type="inferred from homology"/>
<feature type="compositionally biased region" description="Basic and acidic residues" evidence="8">
    <location>
        <begin position="155"/>
        <end position="170"/>
    </location>
</feature>
<evidence type="ECO:0000313" key="12">
    <source>
        <dbReference type="Proteomes" id="UP001595443"/>
    </source>
</evidence>
<evidence type="ECO:0000256" key="8">
    <source>
        <dbReference type="SAM" id="MobiDB-lite"/>
    </source>
</evidence>
<reference evidence="12" key="1">
    <citation type="journal article" date="2019" name="Int. J. Syst. Evol. Microbiol.">
        <title>The Global Catalogue of Microorganisms (GCM) 10K type strain sequencing project: providing services to taxonomists for standard genome sequencing and annotation.</title>
        <authorList>
            <consortium name="The Broad Institute Genomics Platform"/>
            <consortium name="The Broad Institute Genome Sequencing Center for Infectious Disease"/>
            <person name="Wu L."/>
            <person name="Ma J."/>
        </authorList>
    </citation>
    <scope>NUCLEOTIDE SEQUENCE [LARGE SCALE GENOMIC DNA]</scope>
    <source>
        <strain evidence="12">KCTC 62192</strain>
    </source>
</reference>
<dbReference type="Pfam" id="PF13677">
    <property type="entry name" value="MotB_plug"/>
    <property type="match status" value="1"/>
</dbReference>
<dbReference type="InterPro" id="IPR006665">
    <property type="entry name" value="OmpA-like"/>
</dbReference>
<evidence type="ECO:0000256" key="5">
    <source>
        <dbReference type="ARBA" id="ARBA00022989"/>
    </source>
</evidence>
<dbReference type="Proteomes" id="UP001595443">
    <property type="component" value="Unassembled WGS sequence"/>
</dbReference>
<evidence type="ECO:0000256" key="2">
    <source>
        <dbReference type="ARBA" id="ARBA00008914"/>
    </source>
</evidence>
<dbReference type="SUPFAM" id="SSF103088">
    <property type="entry name" value="OmpA-like"/>
    <property type="match status" value="1"/>
</dbReference>
<dbReference type="PROSITE" id="PS51123">
    <property type="entry name" value="OMPA_2"/>
    <property type="match status" value="1"/>
</dbReference>
<evidence type="ECO:0000259" key="10">
    <source>
        <dbReference type="PROSITE" id="PS51123"/>
    </source>
</evidence>
<evidence type="ECO:0000256" key="3">
    <source>
        <dbReference type="ARBA" id="ARBA00022475"/>
    </source>
</evidence>
<organism evidence="11 12">
    <name type="scientific">Acidimangrovimonas pyrenivorans</name>
    <dbReference type="NCBI Taxonomy" id="2030798"/>
    <lineage>
        <taxon>Bacteria</taxon>
        <taxon>Pseudomonadati</taxon>
        <taxon>Pseudomonadota</taxon>
        <taxon>Alphaproteobacteria</taxon>
        <taxon>Rhodobacterales</taxon>
        <taxon>Paracoccaceae</taxon>
        <taxon>Acidimangrovimonas</taxon>
    </lineage>
</organism>
<dbReference type="EMBL" id="JBHRSK010000026">
    <property type="protein sequence ID" value="MFC2970502.1"/>
    <property type="molecule type" value="Genomic_DNA"/>
</dbReference>
<name>A0ABV7AMI9_9RHOB</name>
<feature type="region of interest" description="Disordered" evidence="8">
    <location>
        <begin position="53"/>
        <end position="103"/>
    </location>
</feature>
<dbReference type="PANTHER" id="PTHR30329:SF21">
    <property type="entry name" value="LIPOPROTEIN YIAD-RELATED"/>
    <property type="match status" value="1"/>
</dbReference>
<protein>
    <submittedName>
        <fullName evidence="11">Flagellar motor protein MotB</fullName>
    </submittedName>
</protein>
<comment type="similarity">
    <text evidence="2">Belongs to the MotB family.</text>
</comment>
<keyword evidence="11" id="KW-0969">Cilium</keyword>
<dbReference type="InterPro" id="IPR036737">
    <property type="entry name" value="OmpA-like_sf"/>
</dbReference>
<dbReference type="PANTHER" id="PTHR30329">
    <property type="entry name" value="STATOR ELEMENT OF FLAGELLAR MOTOR COMPLEX"/>
    <property type="match status" value="1"/>
</dbReference>
<keyword evidence="12" id="KW-1185">Reference proteome</keyword>
<keyword evidence="5 9" id="KW-1133">Transmembrane helix</keyword>
<evidence type="ECO:0000256" key="9">
    <source>
        <dbReference type="SAM" id="Phobius"/>
    </source>
</evidence>
<accession>A0ABV7AMI9</accession>
<sequence>MRGGARRKRHAQERHGGWKVAYADFVTAMMAFFLLMWLVSTTTQGQRDGISDYFKRSDAPASATETKRPDKVTPTPESGVAVVKPPKPENKPERAGAAPPQPVVTPGAVAANSAIPAEEAADHSDLDFLDTVKIGRDKYEKLRRMAQLGQTLAQEKAKRDAQAKADKAAEKTAAQQAPAAPDAKPRPAPEVDKLKAELERLKQTEPLLRKYASNIVVDATGSGLRLQLIDQKGFEMFRVGSSRLTPGGAELVSRFAEVLRRWPHGIVVTGYTDGRPFRGSPGYANWELSADRANAARRALVADGVPGDKIVRVVGQGDRQLLIPGDPLDPRNRRITFMLLR</sequence>
<feature type="compositionally biased region" description="Low complexity" evidence="8">
    <location>
        <begin position="171"/>
        <end position="182"/>
    </location>
</feature>
<dbReference type="Gene3D" id="3.30.1330.60">
    <property type="entry name" value="OmpA-like domain"/>
    <property type="match status" value="1"/>
</dbReference>
<comment type="subcellular location">
    <subcellularLocation>
        <location evidence="1">Cell membrane</location>
        <topology evidence="1">Single-pass membrane protein</topology>
    </subcellularLocation>
</comment>
<feature type="transmembrane region" description="Helical" evidence="9">
    <location>
        <begin position="20"/>
        <end position="39"/>
    </location>
</feature>
<keyword evidence="4 9" id="KW-0812">Transmembrane</keyword>
<dbReference type="InterPro" id="IPR050330">
    <property type="entry name" value="Bact_OuterMem_StrucFunc"/>
</dbReference>